<name>A0A976IJ66_BRELC</name>
<organism evidence="2 3">
    <name type="scientific">Bremia lactucae</name>
    <name type="common">Lettuce downy mildew</name>
    <dbReference type="NCBI Taxonomy" id="4779"/>
    <lineage>
        <taxon>Eukaryota</taxon>
        <taxon>Sar</taxon>
        <taxon>Stramenopiles</taxon>
        <taxon>Oomycota</taxon>
        <taxon>Peronosporomycetes</taxon>
        <taxon>Peronosporales</taxon>
        <taxon>Peronosporaceae</taxon>
        <taxon>Bremia</taxon>
    </lineage>
</organism>
<comment type="caution">
    <text evidence="2">The sequence shown here is derived from an EMBL/GenBank/DDBJ whole genome shotgun (WGS) entry which is preliminary data.</text>
</comment>
<keyword evidence="3" id="KW-1185">Reference proteome</keyword>
<evidence type="ECO:0000256" key="1">
    <source>
        <dbReference type="SAM" id="MobiDB-lite"/>
    </source>
</evidence>
<evidence type="ECO:0000313" key="3">
    <source>
        <dbReference type="Proteomes" id="UP000294530"/>
    </source>
</evidence>
<dbReference type="GeneID" id="94352877"/>
<dbReference type="AlphaFoldDB" id="A0A976IJ66"/>
<evidence type="ECO:0000313" key="2">
    <source>
        <dbReference type="EMBL" id="TDH72797.1"/>
    </source>
</evidence>
<dbReference type="RefSeq" id="XP_067822296.1">
    <property type="nucleotide sequence ID" value="XM_067967206.1"/>
</dbReference>
<dbReference type="KEGG" id="blac:94352877"/>
<accession>A0A976IJ66</accession>
<dbReference type="Proteomes" id="UP000294530">
    <property type="component" value="Unassembled WGS sequence"/>
</dbReference>
<protein>
    <submittedName>
        <fullName evidence="2">Uncharacterized protein</fullName>
    </submittedName>
</protein>
<feature type="region of interest" description="Disordered" evidence="1">
    <location>
        <begin position="1"/>
        <end position="24"/>
    </location>
</feature>
<gene>
    <name evidence="2" type="ORF">CCR75_009161</name>
</gene>
<dbReference type="EMBL" id="SHOA02000001">
    <property type="protein sequence ID" value="TDH72797.1"/>
    <property type="molecule type" value="Genomic_DNA"/>
</dbReference>
<dbReference type="OrthoDB" id="10517180at2759"/>
<sequence length="88" mass="9733">MTRRPKKFLEFTRSPQPFDEKSDDNGLAKDLVIKDGKCGNENARILLDSGATCFVVKPGLLKRVLAVKTVQVKSPMAPTVSKCRSKKV</sequence>
<proteinExistence type="predicted"/>
<reference evidence="2 3" key="1">
    <citation type="journal article" date="2021" name="Genome Biol.">
        <title>AFLAP: assembly-free linkage analysis pipeline using k-mers from genome sequencing data.</title>
        <authorList>
            <person name="Fletcher K."/>
            <person name="Zhang L."/>
            <person name="Gil J."/>
            <person name="Han R."/>
            <person name="Cavanaugh K."/>
            <person name="Michelmore R."/>
        </authorList>
    </citation>
    <scope>NUCLEOTIDE SEQUENCE [LARGE SCALE GENOMIC DNA]</scope>
    <source>
        <strain evidence="2 3">SF5</strain>
    </source>
</reference>